<keyword evidence="2" id="KW-1185">Reference proteome</keyword>
<name>A0A1A9VFZ9_GLOAU</name>
<evidence type="ECO:0000313" key="2">
    <source>
        <dbReference type="Proteomes" id="UP000078200"/>
    </source>
</evidence>
<dbReference type="AlphaFoldDB" id="A0A1A9VFZ9"/>
<protein>
    <submittedName>
        <fullName evidence="1">Uncharacterized protein</fullName>
    </submittedName>
</protein>
<proteinExistence type="predicted"/>
<accession>A0A1A9VFZ9</accession>
<evidence type="ECO:0000313" key="1">
    <source>
        <dbReference type="EnsemblMetazoa" id="GAUT036004-PA"/>
    </source>
</evidence>
<dbReference type="VEuPathDB" id="VectorBase:GAUT036004"/>
<sequence length="180" mass="20264">MYGGCNADVWRNDSCARCLLDAIASFGLTLANIWPNRFAQKSLPALLDIVCVLDSSLVLHDDQFPIGGLLDHKLSSVAYNIELYLAGVNDKFHYLNSHVLQLFSKRVPNKMCWIENSKPRICESNNVGISVLWLAMHTTHDHDDDTSGRLVSTLSCCRCFETYIELETGKNNRRINGEVM</sequence>
<organism evidence="1 2">
    <name type="scientific">Glossina austeni</name>
    <name type="common">Savannah tsetse fly</name>
    <dbReference type="NCBI Taxonomy" id="7395"/>
    <lineage>
        <taxon>Eukaryota</taxon>
        <taxon>Metazoa</taxon>
        <taxon>Ecdysozoa</taxon>
        <taxon>Arthropoda</taxon>
        <taxon>Hexapoda</taxon>
        <taxon>Insecta</taxon>
        <taxon>Pterygota</taxon>
        <taxon>Neoptera</taxon>
        <taxon>Endopterygota</taxon>
        <taxon>Diptera</taxon>
        <taxon>Brachycera</taxon>
        <taxon>Muscomorpha</taxon>
        <taxon>Hippoboscoidea</taxon>
        <taxon>Glossinidae</taxon>
        <taxon>Glossina</taxon>
    </lineage>
</organism>
<dbReference type="Proteomes" id="UP000078200">
    <property type="component" value="Unassembled WGS sequence"/>
</dbReference>
<reference evidence="1" key="1">
    <citation type="submission" date="2020-05" db="UniProtKB">
        <authorList>
            <consortium name="EnsemblMetazoa"/>
        </authorList>
    </citation>
    <scope>IDENTIFICATION</scope>
    <source>
        <strain evidence="1">TTRI</strain>
    </source>
</reference>
<dbReference type="EnsemblMetazoa" id="GAUT036004-RA">
    <property type="protein sequence ID" value="GAUT036004-PA"/>
    <property type="gene ID" value="GAUT036004"/>
</dbReference>